<protein>
    <submittedName>
        <fullName evidence="2">Uncharacterized protein</fullName>
    </submittedName>
</protein>
<comment type="caution">
    <text evidence="2">The sequence shown here is derived from an EMBL/GenBank/DDBJ whole genome shotgun (WGS) entry which is preliminary data.</text>
</comment>
<gene>
    <name evidence="2" type="ORF">PCOR1329_LOCUS66920</name>
</gene>
<reference evidence="2" key="1">
    <citation type="submission" date="2023-10" db="EMBL/GenBank/DDBJ databases">
        <authorList>
            <person name="Chen Y."/>
            <person name="Shah S."/>
            <person name="Dougan E. K."/>
            <person name="Thang M."/>
            <person name="Chan C."/>
        </authorList>
    </citation>
    <scope>NUCLEOTIDE SEQUENCE [LARGE SCALE GENOMIC DNA]</scope>
</reference>
<name>A0ABN9WFS5_9DINO</name>
<evidence type="ECO:0000256" key="1">
    <source>
        <dbReference type="SAM" id="MobiDB-lite"/>
    </source>
</evidence>
<feature type="region of interest" description="Disordered" evidence="1">
    <location>
        <begin position="613"/>
        <end position="643"/>
    </location>
</feature>
<proteinExistence type="predicted"/>
<accession>A0ABN9WFS5</accession>
<keyword evidence="3" id="KW-1185">Reference proteome</keyword>
<evidence type="ECO:0000313" key="3">
    <source>
        <dbReference type="Proteomes" id="UP001189429"/>
    </source>
</evidence>
<organism evidence="2 3">
    <name type="scientific">Prorocentrum cordatum</name>
    <dbReference type="NCBI Taxonomy" id="2364126"/>
    <lineage>
        <taxon>Eukaryota</taxon>
        <taxon>Sar</taxon>
        <taxon>Alveolata</taxon>
        <taxon>Dinophyceae</taxon>
        <taxon>Prorocentrales</taxon>
        <taxon>Prorocentraceae</taxon>
        <taxon>Prorocentrum</taxon>
    </lineage>
</organism>
<feature type="compositionally biased region" description="Basic and acidic residues" evidence="1">
    <location>
        <begin position="617"/>
        <end position="643"/>
    </location>
</feature>
<sequence>MAVLCLRPCFLPQLPPRHSVDLSTPDKVDAFCVALRDVDAPATWEMKMMQGEVRRHVKEQARRFITGQIVEDTFNKCNAKVSKQQNSLTCARSMHATAVDSRVISETHHFVEVSKNDAQLERNVGLSSTANKPKLIKKELGDLTRQLGIHRVATCADAAWHSPTASGMTDPLVDLEVCRQAHQQGRMGILDRQFYAQLVNKNILLRKVGTHDWLFGMGSLGTGLAATWPAKLVAPNLHVADSYQARQLHVVLEPSEWEAVPILWKSPMRQAIDIEYSKLEGSVTYGDLFIAAAPADTPRPLLETAARCAFWSLSVSWLKELADFREYEYENTTLASLLMCLCKNLIVGVTDEDLLQILELRLGTFDADEGFEELIDLEWVADCLDAATAQEIVDQAKSAKSHKASRADFSNEVSVFKDFYSKGRLRLCQPYDYGQCVVRGPDFESSDYGDIDGGKGRLGLTVVPDRDTIMEWTAIMLWGSELGYGPNNSVTGWCESGWWPTRSIPVYFPRNGKTEQFKAADEGCWDLMVVKGMSTHGAAVRVMHLNGLLADVKWALLEWAPKEMMRLRHVIKRDCCMEVINSLLGLTESWVEASIQHVIQGEVDVQVPRALAVSKSNPKDPENSSKRKRLQSQDDASRINKKV</sequence>
<evidence type="ECO:0000313" key="2">
    <source>
        <dbReference type="EMBL" id="CAK0885243.1"/>
    </source>
</evidence>
<dbReference type="EMBL" id="CAUYUJ010018646">
    <property type="protein sequence ID" value="CAK0885243.1"/>
    <property type="molecule type" value="Genomic_DNA"/>
</dbReference>
<dbReference type="Proteomes" id="UP001189429">
    <property type="component" value="Unassembled WGS sequence"/>
</dbReference>